<dbReference type="PANTHER" id="PTHR43023:SF6">
    <property type="entry name" value="INTERMEMBRANE PHOSPHOLIPID TRANSPORT SYSTEM ATP-BINDING PROTEIN MLAF"/>
    <property type="match status" value="1"/>
</dbReference>
<proteinExistence type="predicted"/>
<dbReference type="PROSITE" id="PS00211">
    <property type="entry name" value="ABC_TRANSPORTER_1"/>
    <property type="match status" value="1"/>
</dbReference>
<accession>A0A4R1KIJ8</accession>
<dbReference type="Gene3D" id="3.40.50.300">
    <property type="entry name" value="P-loop containing nucleotide triphosphate hydrolases"/>
    <property type="match status" value="1"/>
</dbReference>
<evidence type="ECO:0000256" key="1">
    <source>
        <dbReference type="ARBA" id="ARBA00022448"/>
    </source>
</evidence>
<dbReference type="PANTHER" id="PTHR43023">
    <property type="entry name" value="PROTEIN TRIGALACTOSYLDIACYLGLYCEROL 3, CHLOROPLASTIC"/>
    <property type="match status" value="1"/>
</dbReference>
<reference evidence="5 6" key="1">
    <citation type="submission" date="2019-03" db="EMBL/GenBank/DDBJ databases">
        <title>Genomic Encyclopedia of Type Strains, Phase IV (KMG-IV): sequencing the most valuable type-strain genomes for metagenomic binning, comparative biology and taxonomic classification.</title>
        <authorList>
            <person name="Goeker M."/>
        </authorList>
    </citation>
    <scope>NUCLEOTIDE SEQUENCE [LARGE SCALE GENOMIC DNA]</scope>
    <source>
        <strain evidence="5 6">DSM 18577</strain>
    </source>
</reference>
<dbReference type="Proteomes" id="UP000295565">
    <property type="component" value="Unassembled WGS sequence"/>
</dbReference>
<dbReference type="RefSeq" id="WP_131911198.1">
    <property type="nucleotide sequence ID" value="NZ_OU594967.1"/>
</dbReference>
<feature type="domain" description="ABC transporter" evidence="4">
    <location>
        <begin position="6"/>
        <end position="242"/>
    </location>
</feature>
<name>A0A4R1KIJ8_9GAMM</name>
<dbReference type="AlphaFoldDB" id="A0A4R1KIJ8"/>
<dbReference type="SUPFAM" id="SSF52540">
    <property type="entry name" value="P-loop containing nucleoside triphosphate hydrolases"/>
    <property type="match status" value="1"/>
</dbReference>
<keyword evidence="1" id="KW-0813">Transport</keyword>
<evidence type="ECO:0000259" key="4">
    <source>
        <dbReference type="PROSITE" id="PS50893"/>
    </source>
</evidence>
<gene>
    <name evidence="5" type="ORF">EV690_0326</name>
</gene>
<evidence type="ECO:0000313" key="6">
    <source>
        <dbReference type="Proteomes" id="UP000295565"/>
    </source>
</evidence>
<keyword evidence="3 5" id="KW-0067">ATP-binding</keyword>
<dbReference type="EMBL" id="SMGD01000003">
    <property type="protein sequence ID" value="TCK63229.1"/>
    <property type="molecule type" value="Genomic_DNA"/>
</dbReference>
<keyword evidence="2" id="KW-0547">Nucleotide-binding</keyword>
<evidence type="ECO:0000256" key="2">
    <source>
        <dbReference type="ARBA" id="ARBA00022741"/>
    </source>
</evidence>
<comment type="caution">
    <text evidence="5">The sequence shown here is derived from an EMBL/GenBank/DDBJ whole genome shotgun (WGS) entry which is preliminary data.</text>
</comment>
<sequence>MAENIIEVRGLTFSRGDRKIFDSIDFSFPQGKVTAVMGPSGTGKTTLLKLLGGQLQPDSGEVIFAGENIHRQSRSSLYQLRKRMGMLFQSGALFTDLNVFDNVAFPLREHAHLPEKVLRNLVFMKLEAVGLRGAAELMPSDLSGGMARRVALARAIALEPDVIMYDEPFVGQDPITMGVLIKLISNLNQALQLTSIVVSHDVEEVLSIADYVYIIDQGKVLAQGDVASVRKSSNPHLQQFLQGQADGPAAFHYPAPPYLESLKA</sequence>
<organism evidence="5 6">
    <name type="scientific">Celerinatantimonas diazotrophica</name>
    <dbReference type="NCBI Taxonomy" id="412034"/>
    <lineage>
        <taxon>Bacteria</taxon>
        <taxon>Pseudomonadati</taxon>
        <taxon>Pseudomonadota</taxon>
        <taxon>Gammaproteobacteria</taxon>
        <taxon>Celerinatantimonadaceae</taxon>
        <taxon>Celerinatantimonas</taxon>
    </lineage>
</organism>
<dbReference type="InterPro" id="IPR003593">
    <property type="entry name" value="AAA+_ATPase"/>
</dbReference>
<dbReference type="InterPro" id="IPR017871">
    <property type="entry name" value="ABC_transporter-like_CS"/>
</dbReference>
<dbReference type="InterPro" id="IPR003439">
    <property type="entry name" value="ABC_transporter-like_ATP-bd"/>
</dbReference>
<dbReference type="InterPro" id="IPR027417">
    <property type="entry name" value="P-loop_NTPase"/>
</dbReference>
<dbReference type="GO" id="GO:0005524">
    <property type="term" value="F:ATP binding"/>
    <property type="evidence" value="ECO:0007669"/>
    <property type="project" value="UniProtKB-KW"/>
</dbReference>
<evidence type="ECO:0000313" key="5">
    <source>
        <dbReference type="EMBL" id="TCK63229.1"/>
    </source>
</evidence>
<dbReference type="PROSITE" id="PS50893">
    <property type="entry name" value="ABC_TRANSPORTER_2"/>
    <property type="match status" value="1"/>
</dbReference>
<dbReference type="Pfam" id="PF00005">
    <property type="entry name" value="ABC_tran"/>
    <property type="match status" value="1"/>
</dbReference>
<dbReference type="CDD" id="cd03261">
    <property type="entry name" value="ABC_Org_Solvent_Resistant"/>
    <property type="match status" value="1"/>
</dbReference>
<dbReference type="GO" id="GO:0016887">
    <property type="term" value="F:ATP hydrolysis activity"/>
    <property type="evidence" value="ECO:0007669"/>
    <property type="project" value="InterPro"/>
</dbReference>
<protein>
    <submittedName>
        <fullName evidence="5">Phospholipid/cholesterol/gamma-HCH transport system ATP-binding protein</fullName>
    </submittedName>
</protein>
<dbReference type="SMART" id="SM00382">
    <property type="entry name" value="AAA"/>
    <property type="match status" value="1"/>
</dbReference>
<keyword evidence="6" id="KW-1185">Reference proteome</keyword>
<evidence type="ECO:0000256" key="3">
    <source>
        <dbReference type="ARBA" id="ARBA00022840"/>
    </source>
</evidence>
<dbReference type="OrthoDB" id="9802264at2"/>